<feature type="domain" description="HTH psq-type" evidence="2">
    <location>
        <begin position="13"/>
        <end position="53"/>
    </location>
</feature>
<organism evidence="3 4">
    <name type="scientific">Plakobranchus ocellatus</name>
    <dbReference type="NCBI Taxonomy" id="259542"/>
    <lineage>
        <taxon>Eukaryota</taxon>
        <taxon>Metazoa</taxon>
        <taxon>Spiralia</taxon>
        <taxon>Lophotrochozoa</taxon>
        <taxon>Mollusca</taxon>
        <taxon>Gastropoda</taxon>
        <taxon>Heterobranchia</taxon>
        <taxon>Euthyneura</taxon>
        <taxon>Panpulmonata</taxon>
        <taxon>Sacoglossa</taxon>
        <taxon>Placobranchoidea</taxon>
        <taxon>Plakobranchidae</taxon>
        <taxon>Plakobranchus</taxon>
    </lineage>
</organism>
<reference evidence="3 4" key="1">
    <citation type="journal article" date="2021" name="Elife">
        <title>Chloroplast acquisition without the gene transfer in kleptoplastic sea slugs, Plakobranchus ocellatus.</title>
        <authorList>
            <person name="Maeda T."/>
            <person name="Takahashi S."/>
            <person name="Yoshida T."/>
            <person name="Shimamura S."/>
            <person name="Takaki Y."/>
            <person name="Nagai Y."/>
            <person name="Toyoda A."/>
            <person name="Suzuki Y."/>
            <person name="Arimoto A."/>
            <person name="Ishii H."/>
            <person name="Satoh N."/>
            <person name="Nishiyama T."/>
            <person name="Hasebe M."/>
            <person name="Maruyama T."/>
            <person name="Minagawa J."/>
            <person name="Obokata J."/>
            <person name="Shigenobu S."/>
        </authorList>
    </citation>
    <scope>NUCLEOTIDE SEQUENCE [LARGE SCALE GENOMIC DNA]</scope>
</reference>
<dbReference type="SUPFAM" id="SSF46689">
    <property type="entry name" value="Homeodomain-like"/>
    <property type="match status" value="1"/>
</dbReference>
<dbReference type="Gene3D" id="1.10.10.60">
    <property type="entry name" value="Homeodomain-like"/>
    <property type="match status" value="1"/>
</dbReference>
<keyword evidence="4" id="KW-1185">Reference proteome</keyword>
<name>A0AAV4D821_9GAST</name>
<dbReference type="AlphaFoldDB" id="A0AAV4D821"/>
<feature type="non-terminal residue" evidence="3">
    <location>
        <position position="55"/>
    </location>
</feature>
<dbReference type="GO" id="GO:0003677">
    <property type="term" value="F:DNA binding"/>
    <property type="evidence" value="ECO:0007669"/>
    <property type="project" value="InterPro"/>
</dbReference>
<feature type="region of interest" description="Disordered" evidence="1">
    <location>
        <begin position="26"/>
        <end position="55"/>
    </location>
</feature>
<dbReference type="Pfam" id="PF05225">
    <property type="entry name" value="HTH_psq"/>
    <property type="match status" value="1"/>
</dbReference>
<dbReference type="Proteomes" id="UP000735302">
    <property type="component" value="Unassembled WGS sequence"/>
</dbReference>
<sequence>MAQTTKYAKNYSEDVQAAIRTVSEKHLSKREAARQHNVPESTLRERLQGRLSVHK</sequence>
<accession>A0AAV4D821</accession>
<evidence type="ECO:0000313" key="4">
    <source>
        <dbReference type="Proteomes" id="UP000735302"/>
    </source>
</evidence>
<dbReference type="InterPro" id="IPR007889">
    <property type="entry name" value="HTH_Psq"/>
</dbReference>
<protein>
    <recommendedName>
        <fullName evidence="2">HTH psq-type domain-containing protein</fullName>
    </recommendedName>
</protein>
<proteinExistence type="predicted"/>
<gene>
    <name evidence="3" type="ORF">PoB_006680600</name>
</gene>
<dbReference type="EMBL" id="BLXT01007609">
    <property type="protein sequence ID" value="GFO40301.1"/>
    <property type="molecule type" value="Genomic_DNA"/>
</dbReference>
<dbReference type="InterPro" id="IPR009057">
    <property type="entry name" value="Homeodomain-like_sf"/>
</dbReference>
<evidence type="ECO:0000313" key="3">
    <source>
        <dbReference type="EMBL" id="GFO40301.1"/>
    </source>
</evidence>
<evidence type="ECO:0000256" key="1">
    <source>
        <dbReference type="SAM" id="MobiDB-lite"/>
    </source>
</evidence>
<evidence type="ECO:0000259" key="2">
    <source>
        <dbReference type="Pfam" id="PF05225"/>
    </source>
</evidence>
<comment type="caution">
    <text evidence="3">The sequence shown here is derived from an EMBL/GenBank/DDBJ whole genome shotgun (WGS) entry which is preliminary data.</text>
</comment>